<dbReference type="Pfam" id="PF04479">
    <property type="entry name" value="RTA1"/>
    <property type="match status" value="1"/>
</dbReference>
<keyword evidence="3 5" id="KW-1133">Transmembrane helix</keyword>
<evidence type="ECO:0000313" key="7">
    <source>
        <dbReference type="Proteomes" id="UP000243723"/>
    </source>
</evidence>
<dbReference type="OrthoDB" id="3358017at2759"/>
<feature type="transmembrane region" description="Helical" evidence="5">
    <location>
        <begin position="157"/>
        <end position="181"/>
    </location>
</feature>
<comment type="caution">
    <text evidence="6">The sequence shown here is derived from an EMBL/GenBank/DDBJ whole genome shotgun (WGS) entry which is preliminary data.</text>
</comment>
<evidence type="ECO:0000313" key="6">
    <source>
        <dbReference type="EMBL" id="PSK41861.1"/>
    </source>
</evidence>
<comment type="subcellular location">
    <subcellularLocation>
        <location evidence="1">Membrane</location>
        <topology evidence="1">Multi-pass membrane protein</topology>
    </subcellularLocation>
</comment>
<evidence type="ECO:0000256" key="1">
    <source>
        <dbReference type="ARBA" id="ARBA00004141"/>
    </source>
</evidence>
<dbReference type="AlphaFoldDB" id="A0A2P7Z0X4"/>
<name>A0A2P7Z0X4_9PEZI</name>
<evidence type="ECO:0000256" key="4">
    <source>
        <dbReference type="ARBA" id="ARBA00023136"/>
    </source>
</evidence>
<feature type="transmembrane region" description="Helical" evidence="5">
    <location>
        <begin position="122"/>
        <end position="145"/>
    </location>
</feature>
<gene>
    <name evidence="6" type="ORF">B9Z65_9247</name>
</gene>
<keyword evidence="2 5" id="KW-0812">Transmembrane</keyword>
<protein>
    <submittedName>
        <fullName evidence="6">Protein RTM1</fullName>
    </submittedName>
</protein>
<dbReference type="PANTHER" id="PTHR31465:SF1">
    <property type="entry name" value="PROTEIN RTA1-RELATED"/>
    <property type="match status" value="1"/>
</dbReference>
<dbReference type="InterPro" id="IPR007568">
    <property type="entry name" value="RTA1"/>
</dbReference>
<dbReference type="GO" id="GO:0016020">
    <property type="term" value="C:membrane"/>
    <property type="evidence" value="ECO:0007669"/>
    <property type="project" value="UniProtKB-SubCell"/>
</dbReference>
<evidence type="ECO:0000256" key="5">
    <source>
        <dbReference type="SAM" id="Phobius"/>
    </source>
</evidence>
<dbReference type="STRING" id="40998.A0A2P7Z0X4"/>
<sequence length="292" mass="32808">MAVLEPLKSGYYVWHYLPSIPAAAIFAVLFALSIVLLSIKMFRTKTYFVIPLLIGVIFECIGYIFRIISHDRTSVLLPFIIQSILLLVAPALYAASIYMVLGRLIRLLRAESYSLIAPRWMTKIFVAGDVFSFLVQSSGGGLMASANADSAKMGNNLIIAGLVIQIVLFGFFAVSAGVFHLRIRGADHPAKWEVEVKWERLLGMLYLASACILVRSVFRLIEYVQGQDGYLLRSEWTLYVFDAVLMWVTTIIFWWWYPAGITVSKDEVESGLVRESVPMSTTESSKGYHRTP</sequence>
<organism evidence="6 7">
    <name type="scientific">Elsinoe australis</name>
    <dbReference type="NCBI Taxonomy" id="40998"/>
    <lineage>
        <taxon>Eukaryota</taxon>
        <taxon>Fungi</taxon>
        <taxon>Dikarya</taxon>
        <taxon>Ascomycota</taxon>
        <taxon>Pezizomycotina</taxon>
        <taxon>Dothideomycetes</taxon>
        <taxon>Dothideomycetidae</taxon>
        <taxon>Myriangiales</taxon>
        <taxon>Elsinoaceae</taxon>
        <taxon>Elsinoe</taxon>
    </lineage>
</organism>
<feature type="transmembrane region" description="Helical" evidence="5">
    <location>
        <begin position="238"/>
        <end position="257"/>
    </location>
</feature>
<accession>A0A2P7Z0X4</accession>
<dbReference type="Proteomes" id="UP000243723">
    <property type="component" value="Unassembled WGS sequence"/>
</dbReference>
<keyword evidence="7" id="KW-1185">Reference proteome</keyword>
<evidence type="ECO:0000256" key="3">
    <source>
        <dbReference type="ARBA" id="ARBA00022989"/>
    </source>
</evidence>
<evidence type="ECO:0000256" key="2">
    <source>
        <dbReference type="ARBA" id="ARBA00022692"/>
    </source>
</evidence>
<feature type="transmembrane region" description="Helical" evidence="5">
    <location>
        <begin position="201"/>
        <end position="218"/>
    </location>
</feature>
<feature type="transmembrane region" description="Helical" evidence="5">
    <location>
        <begin position="20"/>
        <end position="39"/>
    </location>
</feature>
<feature type="transmembrane region" description="Helical" evidence="5">
    <location>
        <begin position="46"/>
        <end position="68"/>
    </location>
</feature>
<proteinExistence type="predicted"/>
<dbReference type="PANTHER" id="PTHR31465">
    <property type="entry name" value="PROTEIN RTA1-RELATED"/>
    <property type="match status" value="1"/>
</dbReference>
<dbReference type="EMBL" id="NHZQ01000342">
    <property type="protein sequence ID" value="PSK41861.1"/>
    <property type="molecule type" value="Genomic_DNA"/>
</dbReference>
<reference evidence="6 7" key="1">
    <citation type="submission" date="2017-05" db="EMBL/GenBank/DDBJ databases">
        <title>Draft genome sequence of Elsinoe australis.</title>
        <authorList>
            <person name="Cheng Q."/>
        </authorList>
    </citation>
    <scope>NUCLEOTIDE SEQUENCE [LARGE SCALE GENOMIC DNA]</scope>
    <source>
        <strain evidence="6 7">NL1</strain>
    </source>
</reference>
<keyword evidence="4 5" id="KW-0472">Membrane</keyword>
<feature type="transmembrane region" description="Helical" evidence="5">
    <location>
        <begin position="80"/>
        <end position="101"/>
    </location>
</feature>